<evidence type="ECO:0000313" key="2">
    <source>
        <dbReference type="EMBL" id="KMS64570.1"/>
    </source>
</evidence>
<organism evidence="2 3">
    <name type="scientific">Beta vulgaris subsp. vulgaris</name>
    <name type="common">Beet</name>
    <dbReference type="NCBI Taxonomy" id="3555"/>
    <lineage>
        <taxon>Eukaryota</taxon>
        <taxon>Viridiplantae</taxon>
        <taxon>Streptophyta</taxon>
        <taxon>Embryophyta</taxon>
        <taxon>Tracheophyta</taxon>
        <taxon>Spermatophyta</taxon>
        <taxon>Magnoliopsida</taxon>
        <taxon>eudicotyledons</taxon>
        <taxon>Gunneridae</taxon>
        <taxon>Pentapetalae</taxon>
        <taxon>Caryophyllales</taxon>
        <taxon>Chenopodiaceae</taxon>
        <taxon>Betoideae</taxon>
        <taxon>Beta</taxon>
    </lineage>
</organism>
<dbReference type="Gramene" id="KMS64570">
    <property type="protein sequence ID" value="KMS64570"/>
    <property type="gene ID" value="BVRB_018940"/>
</dbReference>
<feature type="region of interest" description="Disordered" evidence="1">
    <location>
        <begin position="1"/>
        <end position="49"/>
    </location>
</feature>
<evidence type="ECO:0000256" key="1">
    <source>
        <dbReference type="SAM" id="MobiDB-lite"/>
    </source>
</evidence>
<proteinExistence type="predicted"/>
<name>A0A0J8BFG8_BETVV</name>
<feature type="region of interest" description="Disordered" evidence="1">
    <location>
        <begin position="62"/>
        <end position="90"/>
    </location>
</feature>
<protein>
    <submittedName>
        <fullName evidence="2">Uncharacterized protein</fullName>
    </submittedName>
</protein>
<dbReference type="EMBL" id="KQ127890">
    <property type="protein sequence ID" value="KMS64570.1"/>
    <property type="molecule type" value="Genomic_DNA"/>
</dbReference>
<evidence type="ECO:0000313" key="3">
    <source>
        <dbReference type="Proteomes" id="UP000035740"/>
    </source>
</evidence>
<dbReference type="AlphaFoldDB" id="A0A0J8BFG8"/>
<feature type="compositionally biased region" description="Basic and acidic residues" evidence="1">
    <location>
        <begin position="69"/>
        <end position="84"/>
    </location>
</feature>
<accession>A0A0J8BFG8</accession>
<keyword evidence="3" id="KW-1185">Reference proteome</keyword>
<dbReference type="Proteomes" id="UP000035740">
    <property type="component" value="Unassembled WGS sequence"/>
</dbReference>
<gene>
    <name evidence="2" type="ORF">BVRB_018940</name>
</gene>
<sequence length="90" mass="10391">MSQKRPMPMQQMRPNKAPIKCQAPTESWPMQSLRPPIYDKRPYQSQPFADSDMVQVPPEIMLQSNPEQDPQKNRIADSATDTRTEGTYNI</sequence>
<reference evidence="2 3" key="1">
    <citation type="journal article" date="2014" name="Nature">
        <title>The genome of the recently domesticated crop plant sugar beet (Beta vulgaris).</title>
        <authorList>
            <person name="Dohm J.C."/>
            <person name="Minoche A.E."/>
            <person name="Holtgrawe D."/>
            <person name="Capella-Gutierrez S."/>
            <person name="Zakrzewski F."/>
            <person name="Tafer H."/>
            <person name="Rupp O."/>
            <person name="Sorensen T.R."/>
            <person name="Stracke R."/>
            <person name="Reinhardt R."/>
            <person name="Goesmann A."/>
            <person name="Kraft T."/>
            <person name="Schulz B."/>
            <person name="Stadler P.F."/>
            <person name="Schmidt T."/>
            <person name="Gabaldon T."/>
            <person name="Lehrach H."/>
            <person name="Weisshaar B."/>
            <person name="Himmelbauer H."/>
        </authorList>
    </citation>
    <scope>NUCLEOTIDE SEQUENCE [LARGE SCALE GENOMIC DNA]</scope>
    <source>
        <tissue evidence="2">Taproot</tissue>
    </source>
</reference>